<dbReference type="SUPFAM" id="SSF52788">
    <property type="entry name" value="Phosphotyrosine protein phosphatases I"/>
    <property type="match status" value="1"/>
</dbReference>
<protein>
    <submittedName>
        <fullName evidence="4">Unannotated protein</fullName>
    </submittedName>
</protein>
<dbReference type="AlphaFoldDB" id="A0A6J6YA40"/>
<dbReference type="EMBL" id="CAFAAD010000181">
    <property type="protein sequence ID" value="CAB4805003.1"/>
    <property type="molecule type" value="Genomic_DNA"/>
</dbReference>
<name>A0A6J6YA40_9ZZZZ</name>
<reference evidence="4" key="1">
    <citation type="submission" date="2020-05" db="EMBL/GenBank/DDBJ databases">
        <authorList>
            <person name="Chiriac C."/>
            <person name="Salcher M."/>
            <person name="Ghai R."/>
            <person name="Kavagutti S V."/>
        </authorList>
    </citation>
    <scope>NUCLEOTIDE SEQUENCE</scope>
</reference>
<evidence type="ECO:0000313" key="7">
    <source>
        <dbReference type="EMBL" id="CAB5078162.1"/>
    </source>
</evidence>
<feature type="domain" description="Phosphotyrosine protein phosphatase I" evidence="1">
    <location>
        <begin position="1"/>
        <end position="161"/>
    </location>
</feature>
<dbReference type="Pfam" id="PF01451">
    <property type="entry name" value="LMWPc"/>
    <property type="match status" value="1"/>
</dbReference>
<dbReference type="SMART" id="SM00226">
    <property type="entry name" value="LMWPc"/>
    <property type="match status" value="1"/>
</dbReference>
<evidence type="ECO:0000313" key="2">
    <source>
        <dbReference type="EMBL" id="CAB4630949.1"/>
    </source>
</evidence>
<dbReference type="InterPro" id="IPR036196">
    <property type="entry name" value="Ptyr_pPase_sf"/>
</dbReference>
<evidence type="ECO:0000313" key="4">
    <source>
        <dbReference type="EMBL" id="CAB4805003.1"/>
    </source>
</evidence>
<dbReference type="EMBL" id="CAEZVC010000104">
    <property type="protein sequence ID" value="CAB4630949.1"/>
    <property type="molecule type" value="Genomic_DNA"/>
</dbReference>
<dbReference type="InterPro" id="IPR023485">
    <property type="entry name" value="Ptyr_pPase"/>
</dbReference>
<organism evidence="4">
    <name type="scientific">freshwater metagenome</name>
    <dbReference type="NCBI Taxonomy" id="449393"/>
    <lineage>
        <taxon>unclassified sequences</taxon>
        <taxon>metagenomes</taxon>
        <taxon>ecological metagenomes</taxon>
    </lineage>
</organism>
<dbReference type="EMBL" id="CAEZXY010000165">
    <property type="protein sequence ID" value="CAB4726213.1"/>
    <property type="molecule type" value="Genomic_DNA"/>
</dbReference>
<dbReference type="Gene3D" id="3.40.50.2300">
    <property type="match status" value="1"/>
</dbReference>
<accession>A0A6J6YA40</accession>
<evidence type="ECO:0000313" key="6">
    <source>
        <dbReference type="EMBL" id="CAB4956613.1"/>
    </source>
</evidence>
<proteinExistence type="predicted"/>
<evidence type="ECO:0000259" key="1">
    <source>
        <dbReference type="SMART" id="SM00226"/>
    </source>
</evidence>
<dbReference type="EMBL" id="CAFAAM010000163">
    <property type="protein sequence ID" value="CAB4811221.1"/>
    <property type="molecule type" value="Genomic_DNA"/>
</dbReference>
<dbReference type="EMBL" id="CAFBRD010000087">
    <property type="protein sequence ID" value="CAB5078162.1"/>
    <property type="molecule type" value="Genomic_DNA"/>
</dbReference>
<sequence>MAMGLLAHHLSLRGMDARVHSAGTLGWGGPATNHAVETLAARGLDLSEHESRRIKGEDVAEADLIIGMTRDHVHGVIIHDRSAIERTFVMGEIVRLGNKVGPRKPDQSVRDWCATVAALRPKGRPAGISTDDIADPVGEGLEVYAKTADRLDALCAATAALLLPDGAHGEIVDIDPLNKP</sequence>
<dbReference type="EMBL" id="CAFBNJ010000061">
    <property type="protein sequence ID" value="CAB4956613.1"/>
    <property type="molecule type" value="Genomic_DNA"/>
</dbReference>
<evidence type="ECO:0000313" key="5">
    <source>
        <dbReference type="EMBL" id="CAB4811221.1"/>
    </source>
</evidence>
<evidence type="ECO:0000313" key="3">
    <source>
        <dbReference type="EMBL" id="CAB4726213.1"/>
    </source>
</evidence>
<gene>
    <name evidence="2" type="ORF">UFOPK1906_01455</name>
    <name evidence="3" type="ORF">UFOPK2624_02047</name>
    <name evidence="4" type="ORF">UFOPK2969_01680</name>
    <name evidence="5" type="ORF">UFOPK3010_01165</name>
    <name evidence="6" type="ORF">UFOPK3785_01188</name>
    <name evidence="7" type="ORF">UFOPK4371_01375</name>
</gene>